<protein>
    <submittedName>
        <fullName evidence="3">Cystatin domain-containing protein</fullName>
    </submittedName>
</protein>
<evidence type="ECO:0000313" key="1">
    <source>
        <dbReference type="EMBL" id="VDP59359.1"/>
    </source>
</evidence>
<name>A0A183GVQ8_HELPZ</name>
<sequence length="125" mass="13903">MGKIRARRSGIVGALGCQPGHLHANGHGKCTLHRRAGRRRWRWPSTRLQKCSRPQMDLSAALDETARVLCQRGQKTPVSARIEGTAAELNEGAEGFTYLVHIREESIRHLIGIFGILALEPENML</sequence>
<evidence type="ECO:0000313" key="3">
    <source>
        <dbReference type="WBParaSite" id="HPBE_0002677801-mRNA-1"/>
    </source>
</evidence>
<proteinExistence type="predicted"/>
<evidence type="ECO:0000313" key="2">
    <source>
        <dbReference type="Proteomes" id="UP000050761"/>
    </source>
</evidence>
<dbReference type="AlphaFoldDB" id="A0A183GVQ8"/>
<dbReference type="Proteomes" id="UP000050761">
    <property type="component" value="Unassembled WGS sequence"/>
</dbReference>
<organism evidence="2 3">
    <name type="scientific">Heligmosomoides polygyrus</name>
    <name type="common">Parasitic roundworm</name>
    <dbReference type="NCBI Taxonomy" id="6339"/>
    <lineage>
        <taxon>Eukaryota</taxon>
        <taxon>Metazoa</taxon>
        <taxon>Ecdysozoa</taxon>
        <taxon>Nematoda</taxon>
        <taxon>Chromadorea</taxon>
        <taxon>Rhabditida</taxon>
        <taxon>Rhabditina</taxon>
        <taxon>Rhabditomorpha</taxon>
        <taxon>Strongyloidea</taxon>
        <taxon>Heligmosomidae</taxon>
        <taxon>Heligmosomoides</taxon>
    </lineage>
</organism>
<dbReference type="WBParaSite" id="HPBE_0002677801-mRNA-1">
    <property type="protein sequence ID" value="HPBE_0002677801-mRNA-1"/>
    <property type="gene ID" value="HPBE_0002677801"/>
</dbReference>
<accession>A0A183GVQ8</accession>
<reference evidence="3" key="2">
    <citation type="submission" date="2019-09" db="UniProtKB">
        <authorList>
            <consortium name="WormBaseParasite"/>
        </authorList>
    </citation>
    <scope>IDENTIFICATION</scope>
</reference>
<gene>
    <name evidence="1" type="ORF">HPBE_LOCUS26777</name>
</gene>
<keyword evidence="2" id="KW-1185">Reference proteome</keyword>
<dbReference type="EMBL" id="UZAH01040857">
    <property type="protein sequence ID" value="VDP59359.1"/>
    <property type="molecule type" value="Genomic_DNA"/>
</dbReference>
<reference evidence="1 2" key="1">
    <citation type="submission" date="2018-11" db="EMBL/GenBank/DDBJ databases">
        <authorList>
            <consortium name="Pathogen Informatics"/>
        </authorList>
    </citation>
    <scope>NUCLEOTIDE SEQUENCE [LARGE SCALE GENOMIC DNA]</scope>
</reference>
<accession>A0A3P8IR33</accession>